<name>A0A926S3C3_9SPHI</name>
<sequence>MKRSALVLLTAIYLLSCVGIGVNRFYCCGKLASVKLTYAIMDHTDKDNCCKNDVKSFKVKDTHVGSVSFALNDISAAILPVDHSWTSITIVSEQIGLVRYQAHAPPGDAATPIYTLNCNYRI</sequence>
<dbReference type="InterPro" id="IPR058512">
    <property type="entry name" value="DUF8199"/>
</dbReference>
<evidence type="ECO:0000313" key="2">
    <source>
        <dbReference type="Proteomes" id="UP000619078"/>
    </source>
</evidence>
<comment type="caution">
    <text evidence="1">The sequence shown here is derived from an EMBL/GenBank/DDBJ whole genome shotgun (WGS) entry which is preliminary data.</text>
</comment>
<keyword evidence="2" id="KW-1185">Reference proteome</keyword>
<protein>
    <submittedName>
        <fullName evidence="1">Uncharacterized protein</fullName>
    </submittedName>
</protein>
<evidence type="ECO:0000313" key="1">
    <source>
        <dbReference type="EMBL" id="MBD1395063.1"/>
    </source>
</evidence>
<dbReference type="Pfam" id="PF26622">
    <property type="entry name" value="DUF8199"/>
    <property type="match status" value="1"/>
</dbReference>
<dbReference type="InterPro" id="IPR058060">
    <property type="entry name" value="HYC_CC_PP"/>
</dbReference>
<dbReference type="EMBL" id="JACWMX010000009">
    <property type="protein sequence ID" value="MBD1395063.1"/>
    <property type="molecule type" value="Genomic_DNA"/>
</dbReference>
<dbReference type="Proteomes" id="UP000619078">
    <property type="component" value="Unassembled WGS sequence"/>
</dbReference>
<dbReference type="NCBIfam" id="NF047658">
    <property type="entry name" value="HYC_CC_PP"/>
    <property type="match status" value="1"/>
</dbReference>
<organism evidence="1 2">
    <name type="scientific">Mucilaginibacter glaciei</name>
    <dbReference type="NCBI Taxonomy" id="2772109"/>
    <lineage>
        <taxon>Bacteria</taxon>
        <taxon>Pseudomonadati</taxon>
        <taxon>Bacteroidota</taxon>
        <taxon>Sphingobacteriia</taxon>
        <taxon>Sphingobacteriales</taxon>
        <taxon>Sphingobacteriaceae</taxon>
        <taxon>Mucilaginibacter</taxon>
    </lineage>
</organism>
<proteinExistence type="predicted"/>
<accession>A0A926S3C3</accession>
<dbReference type="AlphaFoldDB" id="A0A926S3C3"/>
<gene>
    <name evidence="1" type="ORF">IDJ76_18290</name>
</gene>
<reference evidence="1" key="1">
    <citation type="submission" date="2020-09" db="EMBL/GenBank/DDBJ databases">
        <title>Novel species of Mucilaginibacter isolated from a glacier on the Tibetan Plateau.</title>
        <authorList>
            <person name="Liu Q."/>
            <person name="Xin Y.-H."/>
        </authorList>
    </citation>
    <scope>NUCLEOTIDE SEQUENCE</scope>
    <source>
        <strain evidence="1">ZB1P21</strain>
    </source>
</reference>